<reference evidence="2" key="1">
    <citation type="journal article" date="2021" name="bioRxiv">
        <title>Whole Genome Assembly and Annotation of Northern Wild Rice, Zizania palustris L., Supports a Whole Genome Duplication in the Zizania Genus.</title>
        <authorList>
            <person name="Haas M."/>
            <person name="Kono T."/>
            <person name="Macchietto M."/>
            <person name="Millas R."/>
            <person name="McGilp L."/>
            <person name="Shao M."/>
            <person name="Duquette J."/>
            <person name="Hirsch C.N."/>
            <person name="Kimball J."/>
        </authorList>
    </citation>
    <scope>NUCLEOTIDE SEQUENCE</scope>
    <source>
        <tissue evidence="2">Fresh leaf tissue</tissue>
    </source>
</reference>
<dbReference type="Proteomes" id="UP000729402">
    <property type="component" value="Unassembled WGS sequence"/>
</dbReference>
<feature type="compositionally biased region" description="Low complexity" evidence="1">
    <location>
        <begin position="19"/>
        <end position="40"/>
    </location>
</feature>
<gene>
    <name evidence="2" type="ORF">GUJ93_ZPchr0006g45113</name>
</gene>
<feature type="compositionally biased region" description="Basic and acidic residues" evidence="1">
    <location>
        <begin position="1"/>
        <end position="18"/>
    </location>
</feature>
<dbReference type="EMBL" id="JAAALK010000283">
    <property type="protein sequence ID" value="KAG8069897.1"/>
    <property type="molecule type" value="Genomic_DNA"/>
</dbReference>
<evidence type="ECO:0000313" key="3">
    <source>
        <dbReference type="Proteomes" id="UP000729402"/>
    </source>
</evidence>
<feature type="compositionally biased region" description="Basic and acidic residues" evidence="1">
    <location>
        <begin position="46"/>
        <end position="55"/>
    </location>
</feature>
<evidence type="ECO:0000256" key="1">
    <source>
        <dbReference type="SAM" id="MobiDB-lite"/>
    </source>
</evidence>
<proteinExistence type="predicted"/>
<comment type="caution">
    <text evidence="2">The sequence shown here is derived from an EMBL/GenBank/DDBJ whole genome shotgun (WGS) entry which is preliminary data.</text>
</comment>
<sequence length="155" mass="16459">MEPHAVGKGEGGEGDCRLRAPPRLPSASAASAPSCRLRAPWSPTRQAEEKEERRSPPPRHLSAPPRPLPPCRCRLAPPKLGGAKVRPSHGEGLGLGFYRGDPVALFRAASPSGRGGGGGDPLPRPYPRRRAAHPPQPPLHSGSHGGDVKREEKVR</sequence>
<protein>
    <submittedName>
        <fullName evidence="2">Uncharacterized protein</fullName>
    </submittedName>
</protein>
<evidence type="ECO:0000313" key="2">
    <source>
        <dbReference type="EMBL" id="KAG8069897.1"/>
    </source>
</evidence>
<feature type="region of interest" description="Disordered" evidence="1">
    <location>
        <begin position="1"/>
        <end position="155"/>
    </location>
</feature>
<dbReference type="AlphaFoldDB" id="A0A8J5SIR8"/>
<name>A0A8J5SIR8_ZIZPA</name>
<feature type="compositionally biased region" description="Basic and acidic residues" evidence="1">
    <location>
        <begin position="146"/>
        <end position="155"/>
    </location>
</feature>
<reference evidence="2" key="2">
    <citation type="submission" date="2021-02" db="EMBL/GenBank/DDBJ databases">
        <authorList>
            <person name="Kimball J.A."/>
            <person name="Haas M.W."/>
            <person name="Macchietto M."/>
            <person name="Kono T."/>
            <person name="Duquette J."/>
            <person name="Shao M."/>
        </authorList>
    </citation>
    <scope>NUCLEOTIDE SEQUENCE</scope>
    <source>
        <tissue evidence="2">Fresh leaf tissue</tissue>
    </source>
</reference>
<accession>A0A8J5SIR8</accession>
<keyword evidence="3" id="KW-1185">Reference proteome</keyword>
<organism evidence="2 3">
    <name type="scientific">Zizania palustris</name>
    <name type="common">Northern wild rice</name>
    <dbReference type="NCBI Taxonomy" id="103762"/>
    <lineage>
        <taxon>Eukaryota</taxon>
        <taxon>Viridiplantae</taxon>
        <taxon>Streptophyta</taxon>
        <taxon>Embryophyta</taxon>
        <taxon>Tracheophyta</taxon>
        <taxon>Spermatophyta</taxon>
        <taxon>Magnoliopsida</taxon>
        <taxon>Liliopsida</taxon>
        <taxon>Poales</taxon>
        <taxon>Poaceae</taxon>
        <taxon>BOP clade</taxon>
        <taxon>Oryzoideae</taxon>
        <taxon>Oryzeae</taxon>
        <taxon>Zizaniinae</taxon>
        <taxon>Zizania</taxon>
    </lineage>
</organism>